<proteinExistence type="predicted"/>
<accession>A0A0C3PYS3</accession>
<gene>
    <name evidence="1" type="ORF">M404DRAFT_476681</name>
</gene>
<reference evidence="2" key="2">
    <citation type="submission" date="2015-01" db="EMBL/GenBank/DDBJ databases">
        <title>Evolutionary Origins and Diversification of the Mycorrhizal Mutualists.</title>
        <authorList>
            <consortium name="DOE Joint Genome Institute"/>
            <consortium name="Mycorrhizal Genomics Consortium"/>
            <person name="Kohler A."/>
            <person name="Kuo A."/>
            <person name="Nagy L.G."/>
            <person name="Floudas D."/>
            <person name="Copeland A."/>
            <person name="Barry K.W."/>
            <person name="Cichocki N."/>
            <person name="Veneault-Fourrey C."/>
            <person name="LaButti K."/>
            <person name="Lindquist E.A."/>
            <person name="Lipzen A."/>
            <person name="Lundell T."/>
            <person name="Morin E."/>
            <person name="Murat C."/>
            <person name="Riley R."/>
            <person name="Ohm R."/>
            <person name="Sun H."/>
            <person name="Tunlid A."/>
            <person name="Henrissat B."/>
            <person name="Grigoriev I.V."/>
            <person name="Hibbett D.S."/>
            <person name="Martin F."/>
        </authorList>
    </citation>
    <scope>NUCLEOTIDE SEQUENCE [LARGE SCALE GENOMIC DNA]</scope>
    <source>
        <strain evidence="2">Marx 270</strain>
    </source>
</reference>
<dbReference type="HOGENOM" id="CLU_1865942_0_0_1"/>
<evidence type="ECO:0000313" key="2">
    <source>
        <dbReference type="Proteomes" id="UP000054217"/>
    </source>
</evidence>
<dbReference type="InParanoid" id="A0A0C3PYS3"/>
<dbReference type="EMBL" id="KN831945">
    <property type="protein sequence ID" value="KIO14409.1"/>
    <property type="molecule type" value="Genomic_DNA"/>
</dbReference>
<reference evidence="1 2" key="1">
    <citation type="submission" date="2014-04" db="EMBL/GenBank/DDBJ databases">
        <authorList>
            <consortium name="DOE Joint Genome Institute"/>
            <person name="Kuo A."/>
            <person name="Kohler A."/>
            <person name="Costa M.D."/>
            <person name="Nagy L.G."/>
            <person name="Floudas D."/>
            <person name="Copeland A."/>
            <person name="Barry K.W."/>
            <person name="Cichocki N."/>
            <person name="Veneault-Fourrey C."/>
            <person name="LaButti K."/>
            <person name="Lindquist E.A."/>
            <person name="Lipzen A."/>
            <person name="Lundell T."/>
            <person name="Morin E."/>
            <person name="Murat C."/>
            <person name="Sun H."/>
            <person name="Tunlid A."/>
            <person name="Henrissat B."/>
            <person name="Grigoriev I.V."/>
            <person name="Hibbett D.S."/>
            <person name="Martin F."/>
            <person name="Nordberg H.P."/>
            <person name="Cantor M.N."/>
            <person name="Hua S.X."/>
        </authorList>
    </citation>
    <scope>NUCLEOTIDE SEQUENCE [LARGE SCALE GENOMIC DNA]</scope>
    <source>
        <strain evidence="1 2">Marx 270</strain>
    </source>
</reference>
<dbReference type="AlphaFoldDB" id="A0A0C3PYS3"/>
<dbReference type="Proteomes" id="UP000054217">
    <property type="component" value="Unassembled WGS sequence"/>
</dbReference>
<sequence length="137" mass="15661">MRGGWKFSLSPSCPKANGHLVYTESGNRRLLPSVVGNCQLPWLMAPCTNGANRTSTSAGKKPPFGFIPRKVTGDQVREALVNSYTPLSTRYLRQGKDYLYTRRWTSSSDVQHKPDCCHRRRDWIWQDNTTLFTDRIP</sequence>
<evidence type="ECO:0000313" key="1">
    <source>
        <dbReference type="EMBL" id="KIO14409.1"/>
    </source>
</evidence>
<protein>
    <submittedName>
        <fullName evidence="1">Uncharacterized protein</fullName>
    </submittedName>
</protein>
<organism evidence="1 2">
    <name type="scientific">Pisolithus tinctorius Marx 270</name>
    <dbReference type="NCBI Taxonomy" id="870435"/>
    <lineage>
        <taxon>Eukaryota</taxon>
        <taxon>Fungi</taxon>
        <taxon>Dikarya</taxon>
        <taxon>Basidiomycota</taxon>
        <taxon>Agaricomycotina</taxon>
        <taxon>Agaricomycetes</taxon>
        <taxon>Agaricomycetidae</taxon>
        <taxon>Boletales</taxon>
        <taxon>Sclerodermatineae</taxon>
        <taxon>Pisolithaceae</taxon>
        <taxon>Pisolithus</taxon>
    </lineage>
</organism>
<name>A0A0C3PYS3_PISTI</name>
<keyword evidence="2" id="KW-1185">Reference proteome</keyword>